<comment type="caution">
    <text evidence="2">The sequence shown here is derived from an EMBL/GenBank/DDBJ whole genome shotgun (WGS) entry which is preliminary data.</text>
</comment>
<evidence type="ECO:0000313" key="2">
    <source>
        <dbReference type="EMBL" id="GAL31348.1"/>
    </source>
</evidence>
<proteinExistence type="predicted"/>
<feature type="domain" description="VWFA" evidence="1">
    <location>
        <begin position="1"/>
        <end position="75"/>
    </location>
</feature>
<dbReference type="Gene3D" id="3.40.50.410">
    <property type="entry name" value="von Willebrand factor, type A domain"/>
    <property type="match status" value="1"/>
</dbReference>
<dbReference type="InterPro" id="IPR002035">
    <property type="entry name" value="VWF_A"/>
</dbReference>
<organism evidence="2 3">
    <name type="scientific">Vibrio variabilis</name>
    <dbReference type="NCBI Taxonomy" id="990271"/>
    <lineage>
        <taxon>Bacteria</taxon>
        <taxon>Pseudomonadati</taxon>
        <taxon>Pseudomonadota</taxon>
        <taxon>Gammaproteobacteria</taxon>
        <taxon>Vibrionales</taxon>
        <taxon>Vibrionaceae</taxon>
        <taxon>Vibrio</taxon>
    </lineage>
</organism>
<sequence>MIVSDGVSQEGIQQYQEVFKDTNQLIMVLGVGNDAIQSSSAADWGSLKKLASDTDGRYYALTTDDSDINKIASDVERHMQISGESAMPWRDMATTSSFP</sequence>
<name>A0ABQ0JRF6_9VIBR</name>
<dbReference type="InterPro" id="IPR036465">
    <property type="entry name" value="vWFA_dom_sf"/>
</dbReference>
<dbReference type="SUPFAM" id="SSF53300">
    <property type="entry name" value="vWA-like"/>
    <property type="match status" value="1"/>
</dbReference>
<accession>A0ABQ0JRF6</accession>
<evidence type="ECO:0000313" key="3">
    <source>
        <dbReference type="Proteomes" id="UP000029223"/>
    </source>
</evidence>
<protein>
    <submittedName>
        <fullName evidence="2">TPR domain protein in aerotolerance operon</fullName>
    </submittedName>
</protein>
<reference evidence="3" key="1">
    <citation type="submission" date="2014-09" db="EMBL/GenBank/DDBJ databases">
        <title>Vibrio variabilis JCM 19239. (C206) whole genome shotgun sequence.</title>
        <authorList>
            <person name="Sawabe T."/>
            <person name="Meirelles P."/>
            <person name="Nakanishi M."/>
            <person name="Sayaka M."/>
            <person name="Hattori M."/>
            <person name="Ohkuma M."/>
        </authorList>
    </citation>
    <scope>NUCLEOTIDE SEQUENCE [LARGE SCALE GENOMIC DNA]</scope>
    <source>
        <strain evidence="3">JCM 19239</strain>
    </source>
</reference>
<evidence type="ECO:0000259" key="1">
    <source>
        <dbReference type="PROSITE" id="PS50234"/>
    </source>
</evidence>
<gene>
    <name evidence="2" type="ORF">JCM19239_6618</name>
</gene>
<keyword evidence="3" id="KW-1185">Reference proteome</keyword>
<dbReference type="PROSITE" id="PS50234">
    <property type="entry name" value="VWFA"/>
    <property type="match status" value="1"/>
</dbReference>
<dbReference type="Proteomes" id="UP000029223">
    <property type="component" value="Unassembled WGS sequence"/>
</dbReference>
<dbReference type="EMBL" id="BBMS01000152">
    <property type="protein sequence ID" value="GAL31348.1"/>
    <property type="molecule type" value="Genomic_DNA"/>
</dbReference>